<feature type="domain" description="GOLD" evidence="9">
    <location>
        <begin position="20"/>
        <end position="245"/>
    </location>
</feature>
<evidence type="ECO:0000256" key="5">
    <source>
        <dbReference type="ARBA" id="ARBA00022989"/>
    </source>
</evidence>
<keyword evidence="5 7" id="KW-1133">Transmembrane helix</keyword>
<evidence type="ECO:0000256" key="3">
    <source>
        <dbReference type="ARBA" id="ARBA00022692"/>
    </source>
</evidence>
<feature type="chain" id="PRO_5042046907" description="GOLD domain-containing protein" evidence="8">
    <location>
        <begin position="20"/>
        <end position="250"/>
    </location>
</feature>
<protein>
    <recommendedName>
        <fullName evidence="9">GOLD domain-containing protein</fullName>
    </recommendedName>
</protein>
<comment type="caution">
    <text evidence="10">The sequence shown here is derived from an EMBL/GenBank/DDBJ whole genome shotgun (WGS) entry which is preliminary data.</text>
</comment>
<dbReference type="InterPro" id="IPR015720">
    <property type="entry name" value="Emp24-like"/>
</dbReference>
<proteinExistence type="inferred from homology"/>
<comment type="subcellular location">
    <subcellularLocation>
        <location evidence="1">Membrane</location>
        <topology evidence="1">Single-pass type I membrane protein</topology>
    </subcellularLocation>
</comment>
<comment type="similarity">
    <text evidence="2">Belongs to the EMP24/GP25L family.</text>
</comment>
<evidence type="ECO:0000259" key="9">
    <source>
        <dbReference type="SMART" id="SM01190"/>
    </source>
</evidence>
<name>A0AAD3D760_9STRA</name>
<evidence type="ECO:0000256" key="8">
    <source>
        <dbReference type="SAM" id="SignalP"/>
    </source>
</evidence>
<dbReference type="GO" id="GO:0016020">
    <property type="term" value="C:membrane"/>
    <property type="evidence" value="ECO:0007669"/>
    <property type="project" value="UniProtKB-SubCell"/>
</dbReference>
<accession>A0AAD3D760</accession>
<gene>
    <name evidence="10" type="ORF">CTEN210_15193</name>
</gene>
<dbReference type="PANTHER" id="PTHR22811">
    <property type="entry name" value="TRANSMEMBRANE EMP24 DOMAIN-CONTAINING PROTEIN"/>
    <property type="match status" value="1"/>
</dbReference>
<evidence type="ECO:0000256" key="1">
    <source>
        <dbReference type="ARBA" id="ARBA00004479"/>
    </source>
</evidence>
<keyword evidence="4 8" id="KW-0732">Signal</keyword>
<evidence type="ECO:0000313" key="11">
    <source>
        <dbReference type="Proteomes" id="UP001054902"/>
    </source>
</evidence>
<dbReference type="SUPFAM" id="SSF50974">
    <property type="entry name" value="Nitrous oxide reductase, N-terminal domain"/>
    <property type="match status" value="1"/>
</dbReference>
<keyword evidence="6 7" id="KW-0472">Membrane</keyword>
<evidence type="ECO:0000256" key="4">
    <source>
        <dbReference type="ARBA" id="ARBA00022729"/>
    </source>
</evidence>
<keyword evidence="3 7" id="KW-0812">Transmembrane</keyword>
<dbReference type="AlphaFoldDB" id="A0AAD3D760"/>
<feature type="signal peptide" evidence="8">
    <location>
        <begin position="1"/>
        <end position="19"/>
    </location>
</feature>
<dbReference type="EMBL" id="BLLK01000062">
    <property type="protein sequence ID" value="GFH58717.1"/>
    <property type="molecule type" value="Genomic_DNA"/>
</dbReference>
<keyword evidence="11" id="KW-1185">Reference proteome</keyword>
<dbReference type="Pfam" id="PF01105">
    <property type="entry name" value="EMP24_GP25L"/>
    <property type="match status" value="1"/>
</dbReference>
<dbReference type="Proteomes" id="UP001054902">
    <property type="component" value="Unassembled WGS sequence"/>
</dbReference>
<reference evidence="10 11" key="1">
    <citation type="journal article" date="2021" name="Sci. Rep.">
        <title>The genome of the diatom Chaetoceros tenuissimus carries an ancient integrated fragment of an extant virus.</title>
        <authorList>
            <person name="Hongo Y."/>
            <person name="Kimura K."/>
            <person name="Takaki Y."/>
            <person name="Yoshida Y."/>
            <person name="Baba S."/>
            <person name="Kobayashi G."/>
            <person name="Nagasaki K."/>
            <person name="Hano T."/>
            <person name="Tomaru Y."/>
        </authorList>
    </citation>
    <scope>NUCLEOTIDE SEQUENCE [LARGE SCALE GENOMIC DNA]</scope>
    <source>
        <strain evidence="10 11">NIES-3715</strain>
    </source>
</reference>
<dbReference type="InterPro" id="IPR009038">
    <property type="entry name" value="GOLD_dom"/>
</dbReference>
<evidence type="ECO:0000256" key="7">
    <source>
        <dbReference type="SAM" id="Phobius"/>
    </source>
</evidence>
<dbReference type="InterPro" id="IPR011045">
    <property type="entry name" value="N2O_reductase_N"/>
</dbReference>
<feature type="transmembrane region" description="Helical" evidence="7">
    <location>
        <begin position="221"/>
        <end position="240"/>
    </location>
</feature>
<evidence type="ECO:0000256" key="2">
    <source>
        <dbReference type="ARBA" id="ARBA00007104"/>
    </source>
</evidence>
<dbReference type="SMART" id="SM01190">
    <property type="entry name" value="EMP24_GP25L"/>
    <property type="match status" value="1"/>
</dbReference>
<sequence>MNFTTRLILLAQLVSSTVATLSVTLAPEEEFCFAFRTPKDEPAHITGSYDMMNDNLSAKPVTVVLFDYETERVTWHNEYGESEDSFAFTAAGKFHYCFGNGAGGYKTEEDKKLEKDKLAGHPVPDDMTNYDYDNHDGELRTIGFTLRLRPLEGTEAARMMDVKTEDTDRNAADIQRDRLVDLGNSLVDKMDLLLDHQEYIKNREATHRHIVEQTFTMVMKWTLLEALVLICVAAAQVSYLKKFFETKRYL</sequence>
<evidence type="ECO:0000313" key="10">
    <source>
        <dbReference type="EMBL" id="GFH58717.1"/>
    </source>
</evidence>
<evidence type="ECO:0000256" key="6">
    <source>
        <dbReference type="ARBA" id="ARBA00023136"/>
    </source>
</evidence>
<organism evidence="10 11">
    <name type="scientific">Chaetoceros tenuissimus</name>
    <dbReference type="NCBI Taxonomy" id="426638"/>
    <lineage>
        <taxon>Eukaryota</taxon>
        <taxon>Sar</taxon>
        <taxon>Stramenopiles</taxon>
        <taxon>Ochrophyta</taxon>
        <taxon>Bacillariophyta</taxon>
        <taxon>Coscinodiscophyceae</taxon>
        <taxon>Chaetocerotophycidae</taxon>
        <taxon>Chaetocerotales</taxon>
        <taxon>Chaetocerotaceae</taxon>
        <taxon>Chaetoceros</taxon>
    </lineage>
</organism>